<accession>A0ABM6PP11</accession>
<evidence type="ECO:0000256" key="2">
    <source>
        <dbReference type="ARBA" id="ARBA00010616"/>
    </source>
</evidence>
<evidence type="ECO:0000256" key="3">
    <source>
        <dbReference type="ARBA" id="ARBA00016748"/>
    </source>
</evidence>
<evidence type="ECO:0000313" key="7">
    <source>
        <dbReference type="Proteomes" id="UP000815698"/>
    </source>
</evidence>
<dbReference type="InterPro" id="IPR008515">
    <property type="entry name" value="Ubiquitin-like_Pup"/>
</dbReference>
<comment type="pathway">
    <text evidence="1">Protein degradation; proteasomal Pup-dependent pathway.</text>
</comment>
<protein>
    <recommendedName>
        <fullName evidence="3">Prokaryotic ubiquitin-like protein Pup</fullName>
    </recommendedName>
    <alternativeName>
        <fullName evidence="4">Bacterial ubiquitin-like modifier</fullName>
    </alternativeName>
</protein>
<reference evidence="6 7" key="1">
    <citation type="journal article" date="2016" name="Int. J. Syst. Evol. Microbiol.">
        <title>Dermabacter jinjuensis sp. nov., a novel species of the genus Dermabacter isolated from a clinical specimen.</title>
        <authorList>
            <person name="Park Y.K."/>
            <person name="Lee K.M."/>
            <person name="Lee W.K."/>
            <person name="Cho M.J."/>
            <person name="Lee H.S."/>
            <person name="Cho Y.G."/>
            <person name="Lee Y.C."/>
            <person name="Lee W.K."/>
            <person name="Seong W.K."/>
            <person name="Hwang K.J."/>
        </authorList>
    </citation>
    <scope>NUCLEOTIDE SEQUENCE [LARGE SCALE GENOMIC DNA]</scope>
    <source>
        <strain evidence="6 7">32T</strain>
    </source>
</reference>
<evidence type="ECO:0000256" key="4">
    <source>
        <dbReference type="ARBA" id="ARBA00032321"/>
    </source>
</evidence>
<sequence length="62" mass="6551">MTQSQIHGSGGGDENDEPLIDQNSGQIQASIASSDDLLDEIDLVLESNAESFVKSFVQKGGQ</sequence>
<evidence type="ECO:0000313" key="6">
    <source>
        <dbReference type="EMBL" id="ATH96620.1"/>
    </source>
</evidence>
<dbReference type="GeneID" id="74908824"/>
<dbReference type="Pfam" id="PF05639">
    <property type="entry name" value="Pup"/>
    <property type="match status" value="1"/>
</dbReference>
<evidence type="ECO:0000256" key="1">
    <source>
        <dbReference type="ARBA" id="ARBA00004707"/>
    </source>
</evidence>
<name>A0ABM6PP11_9MICO</name>
<proteinExistence type="inferred from homology"/>
<feature type="region of interest" description="Disordered" evidence="5">
    <location>
        <begin position="1"/>
        <end position="24"/>
    </location>
</feature>
<comment type="similarity">
    <text evidence="2">Belongs to the prokaryotic ubiquitin-like protein family.</text>
</comment>
<organism evidence="6 7">
    <name type="scientific">Dermabacter jinjuensis</name>
    <dbReference type="NCBI Taxonomy" id="1667168"/>
    <lineage>
        <taxon>Bacteria</taxon>
        <taxon>Bacillati</taxon>
        <taxon>Actinomycetota</taxon>
        <taxon>Actinomycetes</taxon>
        <taxon>Micrococcales</taxon>
        <taxon>Dermabacteraceae</taxon>
        <taxon>Dermabacter</taxon>
    </lineage>
</organism>
<dbReference type="RefSeq" id="WP_016664543.1">
    <property type="nucleotide sequence ID" value="NZ_CP023482.1"/>
</dbReference>
<evidence type="ECO:0000256" key="5">
    <source>
        <dbReference type="SAM" id="MobiDB-lite"/>
    </source>
</evidence>
<keyword evidence="7" id="KW-1185">Reference proteome</keyword>
<gene>
    <name evidence="6" type="ORF">COP05_05580</name>
</gene>
<dbReference type="EMBL" id="CP023482">
    <property type="protein sequence ID" value="ATH96620.1"/>
    <property type="molecule type" value="Genomic_DNA"/>
</dbReference>
<dbReference type="NCBIfam" id="TIGR03687">
    <property type="entry name" value="pupylate_cterm"/>
    <property type="match status" value="1"/>
</dbReference>
<dbReference type="Proteomes" id="UP000815698">
    <property type="component" value="Chromosome"/>
</dbReference>